<name>A0A2T4JJA5_9RHOB</name>
<dbReference type="InterPro" id="IPR050166">
    <property type="entry name" value="ABC_transporter_ATP-bind"/>
</dbReference>
<reference evidence="6 7" key="1">
    <citation type="submission" date="2018-03" db="EMBL/GenBank/DDBJ databases">
        <title>Rhodobacter veldkampii.</title>
        <authorList>
            <person name="Meyer T.E."/>
            <person name="Miller S."/>
            <person name="Lodha T."/>
            <person name="Gandham S."/>
            <person name="Chintalapati S."/>
            <person name="Chintalapati V.R."/>
        </authorList>
    </citation>
    <scope>NUCLEOTIDE SEQUENCE [LARGE SCALE GENOMIC DNA]</scope>
    <source>
        <strain evidence="6 7">DSM 11550</strain>
    </source>
</reference>
<dbReference type="InterPro" id="IPR017871">
    <property type="entry name" value="ABC_transporter-like_CS"/>
</dbReference>
<dbReference type="Proteomes" id="UP000241899">
    <property type="component" value="Unassembled WGS sequence"/>
</dbReference>
<dbReference type="PROSITE" id="PS50893">
    <property type="entry name" value="ABC_TRANSPORTER_2"/>
    <property type="match status" value="1"/>
</dbReference>
<accession>A0A2T4JJA5</accession>
<keyword evidence="7" id="KW-1185">Reference proteome</keyword>
<dbReference type="GO" id="GO:0016887">
    <property type="term" value="F:ATP hydrolysis activity"/>
    <property type="evidence" value="ECO:0007669"/>
    <property type="project" value="InterPro"/>
</dbReference>
<dbReference type="PANTHER" id="PTHR42788">
    <property type="entry name" value="TAURINE IMPORT ATP-BINDING PROTEIN-RELATED"/>
    <property type="match status" value="1"/>
</dbReference>
<dbReference type="InterPro" id="IPR003593">
    <property type="entry name" value="AAA+_ATPase"/>
</dbReference>
<gene>
    <name evidence="6" type="ORF">C5F46_07005</name>
</gene>
<dbReference type="InterPro" id="IPR003439">
    <property type="entry name" value="ABC_transporter-like_ATP-bd"/>
</dbReference>
<protein>
    <submittedName>
        <fullName evidence="6">ABC transporter ATP-binding protein</fullName>
    </submittedName>
</protein>
<dbReference type="SUPFAM" id="SSF52540">
    <property type="entry name" value="P-loop containing nucleoside triphosphate hydrolases"/>
    <property type="match status" value="1"/>
</dbReference>
<dbReference type="InterPro" id="IPR027417">
    <property type="entry name" value="P-loop_NTPase"/>
</dbReference>
<evidence type="ECO:0000259" key="5">
    <source>
        <dbReference type="PROSITE" id="PS50893"/>
    </source>
</evidence>
<comment type="caution">
    <text evidence="6">The sequence shown here is derived from an EMBL/GenBank/DDBJ whole genome shotgun (WGS) entry which is preliminary data.</text>
</comment>
<dbReference type="PANTHER" id="PTHR42788:SF13">
    <property type="entry name" value="ALIPHATIC SULFONATES IMPORT ATP-BINDING PROTEIN SSUB"/>
    <property type="match status" value="1"/>
</dbReference>
<dbReference type="EMBL" id="PZKF01000012">
    <property type="protein sequence ID" value="PTE17958.1"/>
    <property type="molecule type" value="Genomic_DNA"/>
</dbReference>
<feature type="domain" description="ABC transporter" evidence="5">
    <location>
        <begin position="4"/>
        <end position="235"/>
    </location>
</feature>
<dbReference type="GO" id="GO:0005524">
    <property type="term" value="F:ATP binding"/>
    <property type="evidence" value="ECO:0007669"/>
    <property type="project" value="UniProtKB-KW"/>
</dbReference>
<evidence type="ECO:0000313" key="7">
    <source>
        <dbReference type="Proteomes" id="UP000241899"/>
    </source>
</evidence>
<evidence type="ECO:0000256" key="4">
    <source>
        <dbReference type="ARBA" id="ARBA00022840"/>
    </source>
</evidence>
<keyword evidence="4 6" id="KW-0067">ATP-binding</keyword>
<dbReference type="PROSITE" id="PS00211">
    <property type="entry name" value="ABC_TRANSPORTER_1"/>
    <property type="match status" value="1"/>
</dbReference>
<dbReference type="OrthoDB" id="9802264at2"/>
<dbReference type="RefSeq" id="WP_107324645.1">
    <property type="nucleotide sequence ID" value="NZ_NHSP01000079.1"/>
</dbReference>
<organism evidence="6 7">
    <name type="scientific">Phaeovulum veldkampii DSM 11550</name>
    <dbReference type="NCBI Taxonomy" id="1185920"/>
    <lineage>
        <taxon>Bacteria</taxon>
        <taxon>Pseudomonadati</taxon>
        <taxon>Pseudomonadota</taxon>
        <taxon>Alphaproteobacteria</taxon>
        <taxon>Rhodobacterales</taxon>
        <taxon>Paracoccaceae</taxon>
        <taxon>Phaeovulum</taxon>
    </lineage>
</organism>
<evidence type="ECO:0000256" key="2">
    <source>
        <dbReference type="ARBA" id="ARBA00022448"/>
    </source>
</evidence>
<dbReference type="CDD" id="cd03293">
    <property type="entry name" value="ABC_NrtD_SsuB_transporters"/>
    <property type="match status" value="1"/>
</dbReference>
<dbReference type="AlphaFoldDB" id="A0A2T4JJA5"/>
<keyword evidence="2" id="KW-0813">Transport</keyword>
<keyword evidence="3" id="KW-0547">Nucleotide-binding</keyword>
<dbReference type="SMART" id="SM00382">
    <property type="entry name" value="AAA"/>
    <property type="match status" value="1"/>
</dbReference>
<sequence>MHKLVIDGVGKTYPGTAGPVTAIERIDLTIPENQFVSIVGTSGCGKSTLLNIVGGLEDPSRGEVRIDGTPIRGPGRDRGFVFQSYSLFEWMTVAGNIRFALEKSALGRAEKTELVAHFIQAVGLGGFEDAYPRQLSGGMRQRVAIARALVYKPAILLMDEPFGALDAQTRGMMQELLLKVWEDHKVTVLFVTHDVEEAIFLADRVIVLASRPGLLKNDLTIDLGRPRSFEIVTESAFVALKREILANIREETLKVMAAERV</sequence>
<proteinExistence type="inferred from homology"/>
<comment type="similarity">
    <text evidence="1">Belongs to the ABC transporter superfamily.</text>
</comment>
<evidence type="ECO:0000256" key="3">
    <source>
        <dbReference type="ARBA" id="ARBA00022741"/>
    </source>
</evidence>
<dbReference type="Pfam" id="PF00005">
    <property type="entry name" value="ABC_tran"/>
    <property type="match status" value="1"/>
</dbReference>
<evidence type="ECO:0000256" key="1">
    <source>
        <dbReference type="ARBA" id="ARBA00005417"/>
    </source>
</evidence>
<evidence type="ECO:0000313" key="6">
    <source>
        <dbReference type="EMBL" id="PTE17958.1"/>
    </source>
</evidence>
<dbReference type="Gene3D" id="3.40.50.300">
    <property type="entry name" value="P-loop containing nucleotide triphosphate hydrolases"/>
    <property type="match status" value="1"/>
</dbReference>